<protein>
    <recommendedName>
        <fullName evidence="4">C2H2-type domain-containing protein</fullName>
    </recommendedName>
</protein>
<evidence type="ECO:0008006" key="4">
    <source>
        <dbReference type="Google" id="ProtNLM"/>
    </source>
</evidence>
<organism evidence="2 3">
    <name type="scientific">Fusarium beomiforme</name>
    <dbReference type="NCBI Taxonomy" id="44412"/>
    <lineage>
        <taxon>Eukaryota</taxon>
        <taxon>Fungi</taxon>
        <taxon>Dikarya</taxon>
        <taxon>Ascomycota</taxon>
        <taxon>Pezizomycotina</taxon>
        <taxon>Sordariomycetes</taxon>
        <taxon>Hypocreomycetidae</taxon>
        <taxon>Hypocreales</taxon>
        <taxon>Nectriaceae</taxon>
        <taxon>Fusarium</taxon>
        <taxon>Fusarium burgessii species complex</taxon>
    </lineage>
</organism>
<dbReference type="Proteomes" id="UP000730481">
    <property type="component" value="Unassembled WGS sequence"/>
</dbReference>
<dbReference type="OrthoDB" id="5241264at2759"/>
<proteinExistence type="predicted"/>
<feature type="region of interest" description="Disordered" evidence="1">
    <location>
        <begin position="1"/>
        <end position="48"/>
    </location>
</feature>
<evidence type="ECO:0000313" key="2">
    <source>
        <dbReference type="EMBL" id="KAF4337738.1"/>
    </source>
</evidence>
<dbReference type="PANTHER" id="PTHR38166:SF1">
    <property type="entry name" value="C2H2-TYPE DOMAIN-CONTAINING PROTEIN"/>
    <property type="match status" value="1"/>
</dbReference>
<dbReference type="AlphaFoldDB" id="A0A9P5DXA3"/>
<accession>A0A9P5DXA3</accession>
<dbReference type="PANTHER" id="PTHR38166">
    <property type="entry name" value="C2H2-TYPE DOMAIN-CONTAINING PROTEIN-RELATED"/>
    <property type="match status" value="1"/>
</dbReference>
<name>A0A9P5DXA3_9HYPO</name>
<feature type="compositionally biased region" description="Polar residues" evidence="1">
    <location>
        <begin position="1"/>
        <end position="22"/>
    </location>
</feature>
<sequence length="362" mass="41245">MTESNFSKLSAEQISRQSNHQAAHTGDARGTKRSRPDRGDPWADQSNLRVDSQPNAALHRCAAPLSVAQGSDSQCSYTYHSENKGDAEDFISWENSLASGDGLEAHRLKLKPHALAMFKDWRTKMEYIAPLEDGLHPSKRLRSSFVRPTTDTLEDNEHNISDEELVVVSHPTHSRAFFHLACPFYFYDPEQCQTCLLKSDLQSIEDVVEHLFHCHSRPSYCSNCYEAFDSQIGRDDHVLRAKCQRRASPEPLLGLAESQKSMLLEIDTRYAGEREQWFDIWSVSFPKSREPVSPYLDYGCGLIISMLRDFWDSCGLVCIEDSLKDQNIPQEQYQSLVDNLYELLLEDLLHDAIDDYKCSGVT</sequence>
<gene>
    <name evidence="2" type="ORF">FBEOM_8406</name>
</gene>
<keyword evidence="3" id="KW-1185">Reference proteome</keyword>
<feature type="compositionally biased region" description="Basic and acidic residues" evidence="1">
    <location>
        <begin position="26"/>
        <end position="41"/>
    </location>
</feature>
<dbReference type="EMBL" id="PVQB02000386">
    <property type="protein sequence ID" value="KAF4337738.1"/>
    <property type="molecule type" value="Genomic_DNA"/>
</dbReference>
<reference evidence="2" key="2">
    <citation type="submission" date="2020-02" db="EMBL/GenBank/DDBJ databases">
        <title>Identification and distribution of gene clusters putatively required for synthesis of sphingolipid metabolism inhibitors in phylogenetically diverse species of the filamentous fungus Fusarium.</title>
        <authorList>
            <person name="Kim H.-S."/>
            <person name="Busman M."/>
            <person name="Brown D.W."/>
            <person name="Divon H."/>
            <person name="Uhlig S."/>
            <person name="Proctor R.H."/>
        </authorList>
    </citation>
    <scope>NUCLEOTIDE SEQUENCE</scope>
    <source>
        <strain evidence="2">NRRL 25174</strain>
    </source>
</reference>
<comment type="caution">
    <text evidence="2">The sequence shown here is derived from an EMBL/GenBank/DDBJ whole genome shotgun (WGS) entry which is preliminary data.</text>
</comment>
<evidence type="ECO:0000256" key="1">
    <source>
        <dbReference type="SAM" id="MobiDB-lite"/>
    </source>
</evidence>
<reference evidence="2" key="1">
    <citation type="journal article" date="2017" name="Mycologia">
        <title>Fusarium algeriense, sp. nov., a novel toxigenic crown rot pathogen of durum wheat from Algeria is nested in the Fusarium burgessii species complex.</title>
        <authorList>
            <person name="Laraba I."/>
            <person name="Keddad A."/>
            <person name="Boureghda H."/>
            <person name="Abdallah N."/>
            <person name="Vaughan M.M."/>
            <person name="Proctor R.H."/>
            <person name="Busman M."/>
            <person name="O'Donnell K."/>
        </authorList>
    </citation>
    <scope>NUCLEOTIDE SEQUENCE</scope>
    <source>
        <strain evidence="2">NRRL 25174</strain>
    </source>
</reference>
<evidence type="ECO:0000313" key="3">
    <source>
        <dbReference type="Proteomes" id="UP000730481"/>
    </source>
</evidence>